<evidence type="ECO:0000256" key="4">
    <source>
        <dbReference type="ARBA" id="ARBA00048988"/>
    </source>
</evidence>
<organism evidence="6 7">
    <name type="scientific">Methanococcus voltae PS</name>
    <dbReference type="NCBI Taxonomy" id="523842"/>
    <lineage>
        <taxon>Archaea</taxon>
        <taxon>Methanobacteriati</taxon>
        <taxon>Methanobacteriota</taxon>
        <taxon>Methanomada group</taxon>
        <taxon>Methanococci</taxon>
        <taxon>Methanococcales</taxon>
        <taxon>Methanococcaceae</taxon>
        <taxon>Methanococcus</taxon>
    </lineage>
</organism>
<evidence type="ECO:0000256" key="2">
    <source>
        <dbReference type="ARBA" id="ARBA00034617"/>
    </source>
</evidence>
<evidence type="ECO:0000313" key="6">
    <source>
        <dbReference type="EMBL" id="MCS3921958.1"/>
    </source>
</evidence>
<dbReference type="InterPro" id="IPR008571">
    <property type="entry name" value="HerA-like"/>
</dbReference>
<comment type="catalytic activity">
    <reaction evidence="4">
        <text>ATP + H2O = ADP + phosphate + H(+)</text>
        <dbReference type="Rhea" id="RHEA:13065"/>
        <dbReference type="ChEBI" id="CHEBI:15377"/>
        <dbReference type="ChEBI" id="CHEBI:15378"/>
        <dbReference type="ChEBI" id="CHEBI:30616"/>
        <dbReference type="ChEBI" id="CHEBI:43474"/>
        <dbReference type="ChEBI" id="CHEBI:456216"/>
        <dbReference type="EC" id="5.6.2.4"/>
    </reaction>
</comment>
<comment type="caution">
    <text evidence="6">The sequence shown here is derived from an EMBL/GenBank/DDBJ whole genome shotgun (WGS) entry which is preliminary data.</text>
</comment>
<dbReference type="SUPFAM" id="SSF52540">
    <property type="entry name" value="P-loop containing nucleoside triphosphate hydrolases"/>
    <property type="match status" value="1"/>
</dbReference>
<proteinExistence type="inferred from homology"/>
<dbReference type="InterPro" id="IPR027417">
    <property type="entry name" value="P-loop_NTPase"/>
</dbReference>
<dbReference type="Gene3D" id="3.40.50.300">
    <property type="entry name" value="P-loop containing nucleotide triphosphate hydrolases"/>
    <property type="match status" value="2"/>
</dbReference>
<evidence type="ECO:0000259" key="5">
    <source>
        <dbReference type="Pfam" id="PF01935"/>
    </source>
</evidence>
<dbReference type="PANTHER" id="PTHR42957:SF1">
    <property type="entry name" value="HELICASE MJ1565-RELATED"/>
    <property type="match status" value="1"/>
</dbReference>
<protein>
    <recommendedName>
        <fullName evidence="5">Helicase HerA central domain-containing protein</fullName>
    </recommendedName>
</protein>
<comment type="catalytic activity">
    <reaction evidence="2">
        <text>Couples ATP hydrolysis with the unwinding of duplex DNA by translocating in the 3'-5' direction.</text>
        <dbReference type="EC" id="5.6.2.4"/>
    </reaction>
</comment>
<name>A0ABT2EYD3_METVO</name>
<dbReference type="EMBL" id="JANUCQ010000002">
    <property type="protein sequence ID" value="MCS3921958.1"/>
    <property type="molecule type" value="Genomic_DNA"/>
</dbReference>
<comment type="similarity">
    <text evidence="1">Belongs to the HerA family.</text>
</comment>
<sequence>MYGELEAEVIAVYPNKILIEIKNLKSPNEANKSLKIGSYLKIYDHNDYCIIAIIENYVIKNNLDNSQCLDEVYGNENEGSVPFGSQEYIIEAFPLGCLDSEGIFSRGTSDIAIPPKKVSTANNKDVQNIYNTIDENERFTFSKLSRSKDITVPVNGNDFFNKHFAVVGSTGSGKSHTVAKILQKAIELKEKGNKKLNNSHILLFDIHSEYRSAFPKCNYLDISKISLPYWLMNSDELESIFIDNSENAYNQIAQFRRAILKNKKKYNPELKDIITYDTPVYFSMSEVKNYIYNKNREVISHANGEFKPKLKDNGQCDPSDILIEDDSRYFEKEFEFVETSTSKGSKAVTGPYFRNFEKFLSRLDIKVKDKRLDFILSSTKNGKVLQTENLVELFKDFLGYNPDNKSNITVIDLSGVPFEVLSITVSIISRLAFDYRYHCKKLSDADANEIEHYNTPLLLVYEEAHKYIPKNSSALYNSCKNAIERIAKEGRKYGVTLALVSQRPSEIDETVFSQCNNYICMRLTNPSDQSYVKNLLPDILTSITSTLPILKSGEALLIGDAAVLPSIVMIEPCSEAPQSMDIKYIQEWKKDWVDVLFENIIQNIKK</sequence>
<dbReference type="Pfam" id="PF01935">
    <property type="entry name" value="DUF87"/>
    <property type="match status" value="1"/>
</dbReference>
<dbReference type="RefSeq" id="WP_259050906.1">
    <property type="nucleotide sequence ID" value="NZ_JANUCQ010000002.1"/>
</dbReference>
<evidence type="ECO:0000256" key="3">
    <source>
        <dbReference type="ARBA" id="ARBA00048954"/>
    </source>
</evidence>
<dbReference type="Proteomes" id="UP001140258">
    <property type="component" value="Unassembled WGS sequence"/>
</dbReference>
<reference evidence="6" key="1">
    <citation type="submission" date="2022-08" db="EMBL/GenBank/DDBJ databases">
        <title>Genomic Encyclopedia of Type Strains, Phase V (KMG-V): Genome sequencing to study the core and pangenomes of soil and plant-associated prokaryotes.</title>
        <authorList>
            <person name="Whitman W."/>
        </authorList>
    </citation>
    <scope>NUCLEOTIDE SEQUENCE</scope>
    <source>
        <strain evidence="6">PS</strain>
    </source>
</reference>
<feature type="domain" description="Helicase HerA central" evidence="5">
    <location>
        <begin position="143"/>
        <end position="431"/>
    </location>
</feature>
<gene>
    <name evidence="6" type="ORF">M2325_000643</name>
</gene>
<evidence type="ECO:0000313" key="7">
    <source>
        <dbReference type="Proteomes" id="UP001140258"/>
    </source>
</evidence>
<evidence type="ECO:0000256" key="1">
    <source>
        <dbReference type="ARBA" id="ARBA00007816"/>
    </source>
</evidence>
<dbReference type="InterPro" id="IPR002789">
    <property type="entry name" value="HerA_central"/>
</dbReference>
<keyword evidence="7" id="KW-1185">Reference proteome</keyword>
<dbReference type="PANTHER" id="PTHR42957">
    <property type="entry name" value="HELICASE MJ1565-RELATED"/>
    <property type="match status" value="1"/>
</dbReference>
<comment type="catalytic activity">
    <reaction evidence="3">
        <text>ATP + H2O = ADP + phosphate + H(+)</text>
        <dbReference type="Rhea" id="RHEA:13065"/>
        <dbReference type="ChEBI" id="CHEBI:15377"/>
        <dbReference type="ChEBI" id="CHEBI:15378"/>
        <dbReference type="ChEBI" id="CHEBI:30616"/>
        <dbReference type="ChEBI" id="CHEBI:43474"/>
        <dbReference type="ChEBI" id="CHEBI:456216"/>
        <dbReference type="EC" id="5.6.2.3"/>
    </reaction>
</comment>
<accession>A0ABT2EYD3</accession>